<dbReference type="STRING" id="9544.ENSMMUP00000064332"/>
<dbReference type="AlphaFoldDB" id="A0A5F7ZI86"/>
<reference evidence="1" key="2">
    <citation type="submission" date="2019-01" db="EMBL/GenBank/DDBJ databases">
        <authorList>
            <person name="Graves T."/>
            <person name="Eichler E.E."/>
            <person name="Wilson R.K."/>
        </authorList>
    </citation>
    <scope>NUCLEOTIDE SEQUENCE [LARGE SCALE GENOMIC DNA]</scope>
    <source>
        <strain evidence="1">17573</strain>
    </source>
</reference>
<dbReference type="VEuPathDB" id="HostDB:ENSMMUG00000058288"/>
<keyword evidence="2" id="KW-1185">Reference proteome</keyword>
<proteinExistence type="predicted"/>
<dbReference type="GeneTree" id="ENSGT01120000271815"/>
<reference evidence="1" key="4">
    <citation type="submission" date="2025-09" db="UniProtKB">
        <authorList>
            <consortium name="Ensembl"/>
        </authorList>
    </citation>
    <scope>IDENTIFICATION</scope>
    <source>
        <strain evidence="1">17573</strain>
    </source>
</reference>
<dbReference type="PANTHER" id="PTHR12138:SF162">
    <property type="entry name" value="CHROMOSOME UNDETERMINED SCAFFOLD_275, WHOLE GENOME SHOTGUN SEQUENCE"/>
    <property type="match status" value="1"/>
</dbReference>
<evidence type="ECO:0000313" key="1">
    <source>
        <dbReference type="Ensembl" id="ENSMMUP00000064332.1"/>
    </source>
</evidence>
<reference evidence="2" key="1">
    <citation type="journal article" date="2007" name="Science">
        <title>Evolutionary and biomedical insights from the rhesus macaque genome.</title>
        <authorList>
            <person name="Gibbs R.A."/>
            <person name="Rogers J."/>
            <person name="Katze M.G."/>
            <person name="Bumgarner R."/>
            <person name="Weinstock G.M."/>
            <person name="Mardis E.R."/>
            <person name="Remington K.A."/>
            <person name="Strausberg R.L."/>
            <person name="Venter J.C."/>
            <person name="Wilson R.K."/>
            <person name="Batzer M.A."/>
            <person name="Bustamante C.D."/>
            <person name="Eichler E.E."/>
            <person name="Hahn M.W."/>
            <person name="Hardison R.C."/>
            <person name="Makova K.D."/>
            <person name="Miller W."/>
            <person name="Milosavljevic A."/>
            <person name="Palermo R.E."/>
            <person name="Siepel A."/>
            <person name="Sikela J.M."/>
            <person name="Attaway T."/>
            <person name="Bell S."/>
            <person name="Bernard K.E."/>
            <person name="Buhay C.J."/>
            <person name="Chandrabose M.N."/>
            <person name="Dao M."/>
            <person name="Davis C."/>
            <person name="Delehaunty K.D."/>
            <person name="Ding Y."/>
            <person name="Dinh H.H."/>
            <person name="Dugan-Rocha S."/>
            <person name="Fulton L.A."/>
            <person name="Gabisi R.A."/>
            <person name="Garner T.T."/>
            <person name="Godfrey J."/>
            <person name="Hawes A.C."/>
            <person name="Hernandez J."/>
            <person name="Hines S."/>
            <person name="Holder M."/>
            <person name="Hume J."/>
            <person name="Jhangiani S.N."/>
            <person name="Joshi V."/>
            <person name="Khan Z.M."/>
            <person name="Kirkness E.F."/>
            <person name="Cree A."/>
            <person name="Fowler R.G."/>
            <person name="Lee S."/>
            <person name="Lewis L.R."/>
            <person name="Li Z."/>
            <person name="Liu Y.-S."/>
            <person name="Moore S.M."/>
            <person name="Muzny D."/>
            <person name="Nazareth L.V."/>
            <person name="Ngo D.N."/>
            <person name="Okwuonu G.O."/>
            <person name="Pai G."/>
            <person name="Parker D."/>
            <person name="Paul H.A."/>
            <person name="Pfannkoch C."/>
            <person name="Pohl C.S."/>
            <person name="Rogers Y.-H.C."/>
            <person name="Ruiz S.J."/>
            <person name="Sabo A."/>
            <person name="Santibanez J."/>
            <person name="Schneider B.W."/>
            <person name="Smith S.M."/>
            <person name="Sodergren E."/>
            <person name="Svatek A.F."/>
            <person name="Utterback T.R."/>
            <person name="Vattathil S."/>
            <person name="Warren W."/>
            <person name="White C.S."/>
            <person name="Chinwalla A.T."/>
            <person name="Feng Y."/>
            <person name="Halpern A.L."/>
            <person name="Hillier L.W."/>
            <person name="Huang X."/>
            <person name="Minx P."/>
            <person name="Nelson J.O."/>
            <person name="Pepin K.H."/>
            <person name="Qin X."/>
            <person name="Sutton G.G."/>
            <person name="Venter E."/>
            <person name="Walenz B.P."/>
            <person name="Wallis J.W."/>
            <person name="Worley K.C."/>
            <person name="Yang S.-P."/>
            <person name="Jones S.M."/>
            <person name="Marra M.A."/>
            <person name="Rocchi M."/>
            <person name="Schein J.E."/>
            <person name="Baertsch R."/>
            <person name="Clarke L."/>
            <person name="Csuros M."/>
            <person name="Glasscock J."/>
            <person name="Harris R.A."/>
            <person name="Havlak P."/>
            <person name="Jackson A.R."/>
            <person name="Jiang H."/>
            <person name="Liu Y."/>
            <person name="Messina D.N."/>
            <person name="Shen Y."/>
            <person name="Song H.X.-Z."/>
            <person name="Wylie T."/>
            <person name="Zhang L."/>
            <person name="Birney E."/>
            <person name="Han K."/>
            <person name="Konkel M.K."/>
            <person name="Lee J."/>
            <person name="Smit A.F.A."/>
            <person name="Ullmer B."/>
            <person name="Wang H."/>
            <person name="Xing J."/>
            <person name="Burhans R."/>
            <person name="Cheng Z."/>
            <person name="Karro J.E."/>
            <person name="Ma J."/>
            <person name="Raney B."/>
            <person name="She X."/>
            <person name="Cox M.J."/>
            <person name="Demuth J.P."/>
            <person name="Dumas L.J."/>
            <person name="Han S.-G."/>
            <person name="Hopkins J."/>
            <person name="Karimpour-Fard A."/>
            <person name="Kim Y.H."/>
            <person name="Pollack J.R."/>
            <person name="Vinar T."/>
            <person name="Addo-Quaye C."/>
            <person name="Degenhardt J."/>
            <person name="Denby A."/>
            <person name="Hubisz M.J."/>
            <person name="Indap A."/>
            <person name="Kosiol C."/>
            <person name="Lahn B.T."/>
            <person name="Lawson H.A."/>
            <person name="Marklein A."/>
            <person name="Nielsen R."/>
            <person name="Vallender E.J."/>
            <person name="Clark A.G."/>
            <person name="Ferguson B."/>
            <person name="Hernandez R.D."/>
            <person name="Hirani K."/>
            <person name="Kehrer-Sawatzki H."/>
            <person name="Kolb J."/>
            <person name="Patil S."/>
            <person name="Pu L.-L."/>
            <person name="Ren Y."/>
            <person name="Smith D.G."/>
            <person name="Wheeler D.A."/>
            <person name="Schenck I."/>
            <person name="Ball E.V."/>
            <person name="Chen R."/>
            <person name="Cooper D.N."/>
            <person name="Giardine B."/>
            <person name="Hsu F."/>
            <person name="Kent W.J."/>
            <person name="Lesk A."/>
            <person name="Nelson D.L."/>
            <person name="O'brien W.E."/>
            <person name="Pruefer K."/>
            <person name="Stenson P.D."/>
            <person name="Wallace J.C."/>
            <person name="Ke H."/>
            <person name="Liu X.-M."/>
            <person name="Wang P."/>
            <person name="Xiang A.P."/>
            <person name="Yang F."/>
            <person name="Barber G.P."/>
            <person name="Haussler D."/>
            <person name="Karolchik D."/>
            <person name="Kern A.D."/>
            <person name="Kuhn R.M."/>
            <person name="Smith K.E."/>
            <person name="Zwieg A.S."/>
        </authorList>
    </citation>
    <scope>NUCLEOTIDE SEQUENCE [LARGE SCALE GENOMIC DNA]</scope>
    <source>
        <strain evidence="2">17573</strain>
    </source>
</reference>
<dbReference type="InParanoid" id="A0A5F7ZI86"/>
<accession>A0A5F7ZI86</accession>
<name>A0A5F7ZI86_MACMU</name>
<reference evidence="1" key="3">
    <citation type="submission" date="2025-08" db="UniProtKB">
        <authorList>
            <consortium name="Ensembl"/>
        </authorList>
    </citation>
    <scope>IDENTIFICATION</scope>
    <source>
        <strain evidence="1">17573</strain>
    </source>
</reference>
<dbReference type="PRINTS" id="PR02045">
    <property type="entry name" value="F138DOMAIN"/>
</dbReference>
<evidence type="ECO:0000313" key="2">
    <source>
        <dbReference type="Proteomes" id="UP000006718"/>
    </source>
</evidence>
<sequence>VAGTTGARHHFQLIFIFLIELVFCHVGQAGLELLTSTDLPAWASQSAGITGVSHHTLPLVVLVGREGAALGRHLRPEEERSWGAVGYLWEEQPRPCRDPTLMEWRPWRS</sequence>
<dbReference type="PANTHER" id="PTHR12138">
    <property type="entry name" value="PRIMATE-EXPANDED PROTEIN FAMILY"/>
    <property type="match status" value="1"/>
</dbReference>
<protein>
    <submittedName>
        <fullName evidence="1">Uncharacterized protein</fullName>
    </submittedName>
</protein>
<dbReference type="Proteomes" id="UP000006718">
    <property type="component" value="Chromosome 10"/>
</dbReference>
<dbReference type="Ensembl" id="ENSMMUT00000105945.1">
    <property type="protein sequence ID" value="ENSMMUP00000064332.1"/>
    <property type="gene ID" value="ENSMMUG00000058288.1"/>
</dbReference>
<organism evidence="1 2">
    <name type="scientific">Macaca mulatta</name>
    <name type="common">Rhesus macaque</name>
    <dbReference type="NCBI Taxonomy" id="9544"/>
    <lineage>
        <taxon>Eukaryota</taxon>
        <taxon>Metazoa</taxon>
        <taxon>Chordata</taxon>
        <taxon>Craniata</taxon>
        <taxon>Vertebrata</taxon>
        <taxon>Euteleostomi</taxon>
        <taxon>Mammalia</taxon>
        <taxon>Eutheria</taxon>
        <taxon>Euarchontoglires</taxon>
        <taxon>Primates</taxon>
        <taxon>Haplorrhini</taxon>
        <taxon>Catarrhini</taxon>
        <taxon>Cercopithecidae</taxon>
        <taxon>Cercopithecinae</taxon>
        <taxon>Macaca</taxon>
    </lineage>
</organism>